<feature type="region of interest" description="Disordered" evidence="1">
    <location>
        <begin position="1"/>
        <end position="62"/>
    </location>
</feature>
<feature type="compositionally biased region" description="Low complexity" evidence="1">
    <location>
        <begin position="787"/>
        <end position="808"/>
    </location>
</feature>
<protein>
    <submittedName>
        <fullName evidence="2">Uncharacterized protein</fullName>
    </submittedName>
</protein>
<feature type="compositionally biased region" description="Basic and acidic residues" evidence="1">
    <location>
        <begin position="264"/>
        <end position="281"/>
    </location>
</feature>
<dbReference type="EMBL" id="JANBPU010000470">
    <property type="protein sequence ID" value="KAJ1911245.1"/>
    <property type="molecule type" value="Genomic_DNA"/>
</dbReference>
<keyword evidence="3" id="KW-1185">Reference proteome</keyword>
<dbReference type="OrthoDB" id="2409325at2759"/>
<comment type="caution">
    <text evidence="2">The sequence shown here is derived from an EMBL/GenBank/DDBJ whole genome shotgun (WGS) entry which is preliminary data.</text>
</comment>
<feature type="region of interest" description="Disordered" evidence="1">
    <location>
        <begin position="649"/>
        <end position="689"/>
    </location>
</feature>
<feature type="compositionally biased region" description="Polar residues" evidence="1">
    <location>
        <begin position="605"/>
        <end position="629"/>
    </location>
</feature>
<proteinExistence type="predicted"/>
<feature type="region of interest" description="Disordered" evidence="1">
    <location>
        <begin position="555"/>
        <end position="633"/>
    </location>
</feature>
<feature type="compositionally biased region" description="Polar residues" evidence="1">
    <location>
        <begin position="830"/>
        <end position="848"/>
    </location>
</feature>
<feature type="compositionally biased region" description="Polar residues" evidence="1">
    <location>
        <begin position="34"/>
        <end position="45"/>
    </location>
</feature>
<feature type="compositionally biased region" description="Polar residues" evidence="1">
    <location>
        <begin position="649"/>
        <end position="664"/>
    </location>
</feature>
<evidence type="ECO:0000313" key="3">
    <source>
        <dbReference type="Proteomes" id="UP001150538"/>
    </source>
</evidence>
<feature type="region of interest" description="Disordered" evidence="1">
    <location>
        <begin position="415"/>
        <end position="459"/>
    </location>
</feature>
<feature type="compositionally biased region" description="Polar residues" evidence="1">
    <location>
        <begin position="558"/>
        <end position="580"/>
    </location>
</feature>
<feature type="compositionally biased region" description="Basic and acidic residues" evidence="1">
    <location>
        <begin position="320"/>
        <end position="338"/>
    </location>
</feature>
<name>A0A9W7ZQX3_9FUNG</name>
<evidence type="ECO:0000313" key="2">
    <source>
        <dbReference type="EMBL" id="KAJ1911245.1"/>
    </source>
</evidence>
<sequence>MVRKAKRTQSKSEPHQHKTVSSNAELAAKMSPDVTISNPASSKGVSESEADMNKHQHGSTNVSPYTETVYKRVRTLRKKLQRIESYEKKKSEGATLNPDQLHIIENKPILAASLKELEDIIKIFDELDPSERKKQQAKIDAVKDEVLKSQNAVIVDAYTLASGSKKLELYPSIVDSIEDEESHKSLSAFSVHIEYLINPPQETSATEGADITPPTDLGKVARLLRKYSSNSDEKPGINDVVSFDKVKEGVTAVLDSDINAIQESARETEKEDTPTESKPSESPDQVVVAEGEEKDSTQNAVDQQEEKPDLEPSSQDDDDSGAKEMTEDSKKENEEKVYDSIPEAVECSEKPAKAQSEPADNNKPEETNEDSQDNSMNDASNVDFDLKPTEVTKSLNTHIRFMTTSELVNTKAKENVGDTKQGISSEDTTAETETQAKESAGVVQGTSEKATTDGITPTTPATTSSVAAVATGVISGTQAYQPQVAFPEMSSIAPGFPIQQQTPTTATMPQPTGVAQLPYGMLPIPYHLYHHMMYSGMVPSHPGFAGNFQYQMPVPVDSTPTPKSTGNTSVTDNSDPQNAKPSDVGGDTKPKRGQDTQKVAFPEPQDSSTDSQKTNNSISSPPQTQATIPQPNPYMANYLTAQNKMDGGNISTTATAGGSETNSEVGKVGSGNDSTRAFDESSGGNANNPALQDPLAAIKAMKGIANQGPEGFVSLAGVIKPQFIYQQDPHGLGAHTITMPIPADHGHGNIGGKNAQAHSAPISRHDSVNEAIAKATAGVGGGGSGTGNNNNNTTGSRSISSSKQQQQNQDRRVAPGGFAAQMSGAPIPAPNNSGAVGRSTSSTPSSATKWGVPQNYRGQDQPFASGGMMVQNTRGIVGQGQQPGGPHDPSVYSNIGNEGFVLNNAQQGQQQQQAARPGFVVDQYHQYYASGAQPNIQYPPVQFP</sequence>
<feature type="region of interest" description="Disordered" evidence="1">
    <location>
        <begin position="257"/>
        <end position="383"/>
    </location>
</feature>
<dbReference type="AlphaFoldDB" id="A0A9W7ZQX3"/>
<feature type="compositionally biased region" description="Basic and acidic residues" evidence="1">
    <location>
        <begin position="586"/>
        <end position="595"/>
    </location>
</feature>
<dbReference type="Proteomes" id="UP001150538">
    <property type="component" value="Unassembled WGS sequence"/>
</dbReference>
<accession>A0A9W7ZQX3</accession>
<organism evidence="2 3">
    <name type="scientific">Mycoemilia scoparia</name>
    <dbReference type="NCBI Taxonomy" id="417184"/>
    <lineage>
        <taxon>Eukaryota</taxon>
        <taxon>Fungi</taxon>
        <taxon>Fungi incertae sedis</taxon>
        <taxon>Zoopagomycota</taxon>
        <taxon>Kickxellomycotina</taxon>
        <taxon>Kickxellomycetes</taxon>
        <taxon>Kickxellales</taxon>
        <taxon>Kickxellaceae</taxon>
        <taxon>Mycoemilia</taxon>
    </lineage>
</organism>
<feature type="compositionally biased region" description="Polar residues" evidence="1">
    <location>
        <begin position="421"/>
        <end position="433"/>
    </location>
</feature>
<reference evidence="2" key="1">
    <citation type="submission" date="2022-07" db="EMBL/GenBank/DDBJ databases">
        <title>Phylogenomic reconstructions and comparative analyses of Kickxellomycotina fungi.</title>
        <authorList>
            <person name="Reynolds N.K."/>
            <person name="Stajich J.E."/>
            <person name="Barry K."/>
            <person name="Grigoriev I.V."/>
            <person name="Crous P."/>
            <person name="Smith M.E."/>
        </authorList>
    </citation>
    <scope>NUCLEOTIDE SEQUENCE</scope>
    <source>
        <strain evidence="2">NBRC 100468</strain>
    </source>
</reference>
<feature type="region of interest" description="Disordered" evidence="1">
    <location>
        <begin position="776"/>
        <end position="896"/>
    </location>
</feature>
<gene>
    <name evidence="2" type="ORF">H4219_005996</name>
</gene>
<evidence type="ECO:0000256" key="1">
    <source>
        <dbReference type="SAM" id="MobiDB-lite"/>
    </source>
</evidence>